<reference evidence="4 5" key="1">
    <citation type="submission" date="2023-03" db="EMBL/GenBank/DDBJ databases">
        <title>High-quality genome of Scylla paramamosain provides insights in environmental adaptation.</title>
        <authorList>
            <person name="Zhang L."/>
        </authorList>
    </citation>
    <scope>NUCLEOTIDE SEQUENCE [LARGE SCALE GENOMIC DNA]</scope>
    <source>
        <strain evidence="4">LZ_2023a</strain>
        <tissue evidence="4">Muscle</tissue>
    </source>
</reference>
<feature type="domain" description="GDP-fucose pyrophosphorylase" evidence="3">
    <location>
        <begin position="78"/>
        <end position="534"/>
    </location>
</feature>
<dbReference type="GO" id="GO:0016772">
    <property type="term" value="F:transferase activity, transferring phosphorus-containing groups"/>
    <property type="evidence" value="ECO:0007669"/>
    <property type="project" value="InterPro"/>
</dbReference>
<evidence type="ECO:0000313" key="5">
    <source>
        <dbReference type="Proteomes" id="UP001487740"/>
    </source>
</evidence>
<dbReference type="EMBL" id="JARAKH010000033">
    <property type="protein sequence ID" value="KAK8385384.1"/>
    <property type="molecule type" value="Genomic_DNA"/>
</dbReference>
<dbReference type="PANTHER" id="PTHR15045:SF1">
    <property type="entry name" value="FUCOSE-1-PHOSPHATE GUANYLYLTRANSFERASE"/>
    <property type="match status" value="1"/>
</dbReference>
<name>A0AAW0TCI9_SCYPA</name>
<dbReference type="Pfam" id="PF07959">
    <property type="entry name" value="Fucose_pyrophosphorylase"/>
    <property type="match status" value="1"/>
</dbReference>
<comment type="caution">
    <text evidence="4">The sequence shown here is derived from an EMBL/GenBank/DDBJ whole genome shotgun (WGS) entry which is preliminary data.</text>
</comment>
<dbReference type="InterPro" id="IPR012887">
    <property type="entry name" value="GDP_fucose_pyrophosphorylase"/>
</dbReference>
<keyword evidence="5" id="KW-1185">Reference proteome</keyword>
<keyword evidence="2" id="KW-0547">Nucleotide-binding</keyword>
<accession>A0AAW0TCI9</accession>
<evidence type="ECO:0000313" key="4">
    <source>
        <dbReference type="EMBL" id="KAK8385384.1"/>
    </source>
</evidence>
<organism evidence="4 5">
    <name type="scientific">Scylla paramamosain</name>
    <name type="common">Mud crab</name>
    <dbReference type="NCBI Taxonomy" id="85552"/>
    <lineage>
        <taxon>Eukaryota</taxon>
        <taxon>Metazoa</taxon>
        <taxon>Ecdysozoa</taxon>
        <taxon>Arthropoda</taxon>
        <taxon>Crustacea</taxon>
        <taxon>Multicrustacea</taxon>
        <taxon>Malacostraca</taxon>
        <taxon>Eumalacostraca</taxon>
        <taxon>Eucarida</taxon>
        <taxon>Decapoda</taxon>
        <taxon>Pleocyemata</taxon>
        <taxon>Brachyura</taxon>
        <taxon>Eubrachyura</taxon>
        <taxon>Portunoidea</taxon>
        <taxon>Portunidae</taxon>
        <taxon>Portuninae</taxon>
        <taxon>Scylla</taxon>
    </lineage>
</organism>
<evidence type="ECO:0000256" key="2">
    <source>
        <dbReference type="ARBA" id="ARBA00022741"/>
    </source>
</evidence>
<dbReference type="GO" id="GO:0000166">
    <property type="term" value="F:nucleotide binding"/>
    <property type="evidence" value="ECO:0007669"/>
    <property type="project" value="UniProtKB-KW"/>
</dbReference>
<dbReference type="GO" id="GO:0042350">
    <property type="term" value="P:GDP-L-fucose biosynthetic process"/>
    <property type="evidence" value="ECO:0007669"/>
    <property type="project" value="UniProtKB-ARBA"/>
</dbReference>
<sequence length="621" mass="67240">MSSETESGNKTPFWDAVVLTTFDEAQRVCFLEQVQRKRASGQLPEVPIYVVADPPGQKLGVGGSTLHVLSELSTEFGSELYSKKLLIIHSGGSSQRLPSYSVLGKIFAPVPVEGLRVGNAVPQMLDLKLALYLPLCSLLGPGTLVTCADDIETYCLDRASLDTESLGGADVVALGHPSTLEVGTGHGVYVLQGGGAEVALSGTSSVQECLEVLQKPSISAMRASGAVFCRGGSEQHQDQQEEQEGQEEVWSDSVFWLSSGVCRRLLKWYRDNQPLPAELDAYAHLLPCLGTRMAAARAEDFSDFRSQMLPLVRGASFKVITLPQSKFYHLGTMQEYVGNFNTAQDFISELGIDRNTSNMRGSASVECLVKEGHGEGKEVGEDTVKHARMQGTIIESYFSSPDVRIEVQNTGTRYVIEHCRIGVTLRLSGDTILSNCTIVPCPAMPHTPGTTVHLPAGTLFHTVPVTYQAQSLYITVAFDLDARMKAESSDLRDVRAFGRTLKDVIHTLGLEEVKDMGKISKISLWNVNIFPAAKTASESFWLTHAAVCKVMGVSEGPDGVDGALKGREEGGDGHGNGVGCDGERKWFSMKDVVEMKDLNTLLEDRTRLVMSIRDGVGVTGS</sequence>
<protein>
    <recommendedName>
        <fullName evidence="3">GDP-fucose pyrophosphorylase domain-containing protein</fullName>
    </recommendedName>
</protein>
<gene>
    <name evidence="4" type="ORF">O3P69_012312</name>
</gene>
<dbReference type="PANTHER" id="PTHR15045">
    <property type="entry name" value="FUCOSE-1-PHOSPHATE GUANYLYLTRANSFERASE"/>
    <property type="match status" value="1"/>
</dbReference>
<evidence type="ECO:0000256" key="1">
    <source>
        <dbReference type="ARBA" id="ARBA00022679"/>
    </source>
</evidence>
<dbReference type="Proteomes" id="UP001487740">
    <property type="component" value="Unassembled WGS sequence"/>
</dbReference>
<dbReference type="AlphaFoldDB" id="A0AAW0TCI9"/>
<proteinExistence type="predicted"/>
<keyword evidence="1" id="KW-0808">Transferase</keyword>
<evidence type="ECO:0000259" key="3">
    <source>
        <dbReference type="Pfam" id="PF07959"/>
    </source>
</evidence>